<feature type="chain" id="PRO_5046611011" description="Glucose/arabinose dehydrogenase, beta-propeller fold" evidence="5">
    <location>
        <begin position="32"/>
        <end position="1453"/>
    </location>
</feature>
<proteinExistence type="predicted"/>
<dbReference type="InterPro" id="IPR036116">
    <property type="entry name" value="FN3_sf"/>
</dbReference>
<keyword evidence="1 5" id="KW-0732">Signal</keyword>
<dbReference type="Proteomes" id="UP001501490">
    <property type="component" value="Unassembled WGS sequence"/>
</dbReference>
<dbReference type="CDD" id="cd00063">
    <property type="entry name" value="FN3"/>
    <property type="match status" value="1"/>
</dbReference>
<dbReference type="Pfam" id="PF07995">
    <property type="entry name" value="GSDH"/>
    <property type="match status" value="1"/>
</dbReference>
<dbReference type="InterPro" id="IPR000601">
    <property type="entry name" value="PKD_dom"/>
</dbReference>
<evidence type="ECO:0000259" key="6">
    <source>
        <dbReference type="PROSITE" id="PS50093"/>
    </source>
</evidence>
<dbReference type="InterPro" id="IPR011042">
    <property type="entry name" value="6-blade_b-propeller_TolB-like"/>
</dbReference>
<dbReference type="RefSeq" id="WP_344801700.1">
    <property type="nucleotide sequence ID" value="NZ_BAABAB010000005.1"/>
</dbReference>
<sequence>MDGWRNRLVVGVATFGLVLAGLAAGSAPAQAAPTGFSLENLPFTGLIEPVGVEFADTGQVFVAERRGVIKVFDNLDDSSSRTVADLRLRVFNGGDRGLLGMALDPQYPTRPYLWVLYAKDAEVGGTVPKYGNATSDYDSCPDGGANDCRVSGELSRLTLNPADGTWTNQESVLLSGWCQQYGSHSIGTVTFGTDGYLYVSAGDGASYNNTDVGTIGSERCDDPSPYGGALRSQSVRRPAGTAAVLNGAVLRLVPDTGAPAPGNPFASDPDPIRQRIIAYGMRNPFRIAPRPNTNQMWVADVGWNAWEEINRIDVDGVAKNFGWPCYEGDARQSGYDSANTPLCESLYTAGPAAVSAPLFTYNHGSTVGGSACPTGGSAVSAIEFPVNATAYPAAYRGGVFFGDYSRRCIWYANLTGSTIDTGSITTFDATAWPAELETGPNGDVYVVDIVANAIKRIRYNAGGNTPPIAIARADKTNGPIPLTVQFDGSGSSDPDAGSSISFAWDLDGDGAFDDSTAVSPTWTYSATGAVTARLQVTDENGARSVASVTVTAGSSAPVVTISSTATASPWKVGDDVGFTVQAADAEDGVLKPSAINTRLIIEHCPGGANCHEHVQQTFPGVASGSFIAPDHEYPCWLKLESSATDSSGITTTTNLRLDPSVVNLTIDSQPSGLQAVVGSDQRTTPFTVPVVQGSENTIAVPSPQTAGATYTFSSWSDNGAVSHNVVANSSTTYTARFDQSGTGSWPIAGLVGAWSFDEGTGSTAFDGSGQGNSGTVNGPTWTAAGKYGGALTFDGVNDRVDIPDRASLDLTTNLTLSAWVRPTTLRSWSQAVLKENGNGLSYALYATGETGNRPNGSLSIGGADRYIDATAGLSANTWAHLALTYDGSTMRLYVNGAQVASRAQSGAVPVSANPLRIGGNAVWGEWFSGQIDEVRVYNRALSATEVGMDSTTAGAPDTVPPTTPGGLSATGSTSSVALAWTASTDNRSTPTYEVHRSQVSGFSPAAATRIASGVSGTTYSDAPLAAGTYYYRVIASDGVNLSSPSSQAVATVTGDTTSPSAPGAFVATLTGTTATLNWSASTDDVAVTEYQVLRTGPDGSTTFAVVSPTTSLTDTNLPAGTYDYSVRARDLAGNWSAYSPSRTLTVVIDMAPPTVTVTSPISGATVSGAVSLTATAGDDVGIAGVQFRVDGTSVGAEDTSPPYAVSWSSAAAANGTHQITAVARDTAGKTTVSAIVSVSVANTGPSGLVGAWSFNEGTGTTAADSSGQGNNGTLSGGPTWTSAGKYGGAITFDGVNDMVAIPDANSLDLSNNLTVAAWVRPTAQGAWRTAVLKERTSGLTYALYANGATGNRPNGTLAIGTQDREVNGTTGLTANTWTHVALTYDGTTMRLYVNGTQVASRAQTGSAPNGTGPLRIGGNAVWGEWFTGQIDEVRVYSRALSAAEVGTIRDAPL</sequence>
<feature type="domain" description="Fibronectin type-III" evidence="7">
    <location>
        <begin position="1058"/>
        <end position="1149"/>
    </location>
</feature>
<organism evidence="8 9">
    <name type="scientific">Microlunatus ginsengisoli</name>
    <dbReference type="NCBI Taxonomy" id="363863"/>
    <lineage>
        <taxon>Bacteria</taxon>
        <taxon>Bacillati</taxon>
        <taxon>Actinomycetota</taxon>
        <taxon>Actinomycetes</taxon>
        <taxon>Propionibacteriales</taxon>
        <taxon>Propionibacteriaceae</taxon>
        <taxon>Microlunatus</taxon>
    </lineage>
</organism>
<keyword evidence="2" id="KW-1015">Disulfide bond</keyword>
<evidence type="ECO:0000256" key="1">
    <source>
        <dbReference type="ARBA" id="ARBA00022729"/>
    </source>
</evidence>
<keyword evidence="3" id="KW-0326">Glycosidase</keyword>
<dbReference type="InterPro" id="IPR022409">
    <property type="entry name" value="PKD/Chitinase_dom"/>
</dbReference>
<evidence type="ECO:0000256" key="5">
    <source>
        <dbReference type="SAM" id="SignalP"/>
    </source>
</evidence>
<keyword evidence="3" id="KW-0378">Hydrolase</keyword>
<evidence type="ECO:0000256" key="3">
    <source>
        <dbReference type="ARBA" id="ARBA00023295"/>
    </source>
</evidence>
<dbReference type="EMBL" id="BAABAB010000005">
    <property type="protein sequence ID" value="GAA3607846.1"/>
    <property type="molecule type" value="Genomic_DNA"/>
</dbReference>
<dbReference type="Pfam" id="PF17957">
    <property type="entry name" value="Big_7"/>
    <property type="match status" value="1"/>
</dbReference>
<dbReference type="SUPFAM" id="SSF50952">
    <property type="entry name" value="Soluble quinoprotein glucose dehydrogenase"/>
    <property type="match status" value="1"/>
</dbReference>
<evidence type="ECO:0000259" key="7">
    <source>
        <dbReference type="PROSITE" id="PS50853"/>
    </source>
</evidence>
<accession>A0ABP6ZFC8</accession>
<name>A0ABP6ZFC8_9ACTN</name>
<dbReference type="InterPro" id="IPR003961">
    <property type="entry name" value="FN3_dom"/>
</dbReference>
<dbReference type="Gene3D" id="2.60.120.200">
    <property type="match status" value="2"/>
</dbReference>
<dbReference type="InterPro" id="IPR011041">
    <property type="entry name" value="Quinoprot_gluc/sorb_DH_b-prop"/>
</dbReference>
<feature type="signal peptide" evidence="5">
    <location>
        <begin position="1"/>
        <end position="31"/>
    </location>
</feature>
<evidence type="ECO:0000256" key="4">
    <source>
        <dbReference type="ARBA" id="ARBA00023326"/>
    </source>
</evidence>
<dbReference type="Gene3D" id="2.120.10.30">
    <property type="entry name" value="TolB, C-terminal domain"/>
    <property type="match status" value="1"/>
</dbReference>
<dbReference type="InterPro" id="IPR013783">
    <property type="entry name" value="Ig-like_fold"/>
</dbReference>
<evidence type="ECO:0000313" key="9">
    <source>
        <dbReference type="Proteomes" id="UP001501490"/>
    </source>
</evidence>
<dbReference type="Pfam" id="PF13385">
    <property type="entry name" value="Laminin_G_3"/>
    <property type="match status" value="2"/>
</dbReference>
<feature type="domain" description="Fibronectin type-III" evidence="7">
    <location>
        <begin position="960"/>
        <end position="1056"/>
    </location>
</feature>
<evidence type="ECO:0008006" key="10">
    <source>
        <dbReference type="Google" id="ProtNLM"/>
    </source>
</evidence>
<feature type="domain" description="PKD" evidence="6">
    <location>
        <begin position="467"/>
        <end position="551"/>
    </location>
</feature>
<dbReference type="SUPFAM" id="SSF49899">
    <property type="entry name" value="Concanavalin A-like lectins/glucanases"/>
    <property type="match status" value="2"/>
</dbReference>
<dbReference type="SUPFAM" id="SSF49299">
    <property type="entry name" value="PKD domain"/>
    <property type="match status" value="1"/>
</dbReference>
<dbReference type="SMART" id="SM00089">
    <property type="entry name" value="PKD"/>
    <property type="match status" value="1"/>
</dbReference>
<evidence type="ECO:0000256" key="2">
    <source>
        <dbReference type="ARBA" id="ARBA00023157"/>
    </source>
</evidence>
<dbReference type="PROSITE" id="PS50853">
    <property type="entry name" value="FN3"/>
    <property type="match status" value="2"/>
</dbReference>
<dbReference type="SUPFAM" id="SSF49265">
    <property type="entry name" value="Fibronectin type III"/>
    <property type="match status" value="1"/>
</dbReference>
<reference evidence="9" key="1">
    <citation type="journal article" date="2019" name="Int. J. Syst. Evol. Microbiol.">
        <title>The Global Catalogue of Microorganisms (GCM) 10K type strain sequencing project: providing services to taxonomists for standard genome sequencing and annotation.</title>
        <authorList>
            <consortium name="The Broad Institute Genomics Platform"/>
            <consortium name="The Broad Institute Genome Sequencing Center for Infectious Disease"/>
            <person name="Wu L."/>
            <person name="Ma J."/>
        </authorList>
    </citation>
    <scope>NUCLEOTIDE SEQUENCE [LARGE SCALE GENOMIC DNA]</scope>
    <source>
        <strain evidence="9">JCM 16929</strain>
    </source>
</reference>
<dbReference type="PANTHER" id="PTHR19328:SF13">
    <property type="entry name" value="HIPL1 PROTEIN"/>
    <property type="match status" value="1"/>
</dbReference>
<evidence type="ECO:0000313" key="8">
    <source>
        <dbReference type="EMBL" id="GAA3607846.1"/>
    </source>
</evidence>
<keyword evidence="4" id="KW-0624">Polysaccharide degradation</keyword>
<dbReference type="PROSITE" id="PS50093">
    <property type="entry name" value="PKD"/>
    <property type="match status" value="1"/>
</dbReference>
<dbReference type="InterPro" id="IPR013320">
    <property type="entry name" value="ConA-like_dom_sf"/>
</dbReference>
<dbReference type="InterPro" id="IPR006558">
    <property type="entry name" value="LamG-like"/>
</dbReference>
<keyword evidence="9" id="KW-1185">Reference proteome</keyword>
<dbReference type="SMART" id="SM00560">
    <property type="entry name" value="LamGL"/>
    <property type="match status" value="2"/>
</dbReference>
<dbReference type="InterPro" id="IPR012938">
    <property type="entry name" value="Glc/Sorbosone_DH"/>
</dbReference>
<keyword evidence="4" id="KW-0119">Carbohydrate metabolism</keyword>
<dbReference type="Gene3D" id="2.60.40.10">
    <property type="entry name" value="Immunoglobulins"/>
    <property type="match status" value="4"/>
</dbReference>
<dbReference type="PANTHER" id="PTHR19328">
    <property type="entry name" value="HEDGEHOG-INTERACTING PROTEIN"/>
    <property type="match status" value="1"/>
</dbReference>
<dbReference type="Pfam" id="PF18911">
    <property type="entry name" value="PKD_4"/>
    <property type="match status" value="1"/>
</dbReference>
<protein>
    <recommendedName>
        <fullName evidence="10">Glucose/arabinose dehydrogenase, beta-propeller fold</fullName>
    </recommendedName>
</protein>
<comment type="caution">
    <text evidence="8">The sequence shown here is derived from an EMBL/GenBank/DDBJ whole genome shotgun (WGS) entry which is preliminary data.</text>
</comment>
<dbReference type="CDD" id="cd00146">
    <property type="entry name" value="PKD"/>
    <property type="match status" value="1"/>
</dbReference>
<dbReference type="InterPro" id="IPR035986">
    <property type="entry name" value="PKD_dom_sf"/>
</dbReference>
<dbReference type="SMART" id="SM00060">
    <property type="entry name" value="FN3"/>
    <property type="match status" value="2"/>
</dbReference>
<gene>
    <name evidence="8" type="ORF">GCM10022236_07040</name>
</gene>